<dbReference type="InterPro" id="IPR001863">
    <property type="entry name" value="Glypican"/>
</dbReference>
<keyword evidence="5 14" id="KW-0336">GPI-anchor</keyword>
<gene>
    <name evidence="15" type="ORF">D4764_09G0008760</name>
</gene>
<dbReference type="GO" id="GO:0016477">
    <property type="term" value="P:cell migration"/>
    <property type="evidence" value="ECO:0007669"/>
    <property type="project" value="TreeGrafter"/>
</dbReference>
<comment type="function">
    <text evidence="14">Cell surface proteoglycan.</text>
</comment>
<accession>A0A5C6MKV9</accession>
<organism evidence="15 16">
    <name type="scientific">Takifugu flavidus</name>
    <name type="common">sansaifugu</name>
    <dbReference type="NCBI Taxonomy" id="433684"/>
    <lineage>
        <taxon>Eukaryota</taxon>
        <taxon>Metazoa</taxon>
        <taxon>Chordata</taxon>
        <taxon>Craniata</taxon>
        <taxon>Vertebrata</taxon>
        <taxon>Euteleostomi</taxon>
        <taxon>Actinopterygii</taxon>
        <taxon>Neopterygii</taxon>
        <taxon>Teleostei</taxon>
        <taxon>Neoteleostei</taxon>
        <taxon>Acanthomorphata</taxon>
        <taxon>Eupercaria</taxon>
        <taxon>Tetraodontiformes</taxon>
        <taxon>Tetradontoidea</taxon>
        <taxon>Tetraodontidae</taxon>
        <taxon>Takifugu</taxon>
    </lineage>
</organism>
<evidence type="ECO:0000256" key="1">
    <source>
        <dbReference type="ARBA" id="ARBA00004471"/>
    </source>
</evidence>
<evidence type="ECO:0000256" key="10">
    <source>
        <dbReference type="ARBA" id="ARBA00023180"/>
    </source>
</evidence>
<keyword evidence="8 14" id="KW-0472">Membrane</keyword>
<evidence type="ECO:0000256" key="9">
    <source>
        <dbReference type="ARBA" id="ARBA00023157"/>
    </source>
</evidence>
<dbReference type="Proteomes" id="UP000324091">
    <property type="component" value="Chromosome 9"/>
</dbReference>
<evidence type="ECO:0000313" key="15">
    <source>
        <dbReference type="EMBL" id="TWW55826.1"/>
    </source>
</evidence>
<dbReference type="GO" id="GO:0009986">
    <property type="term" value="C:cell surface"/>
    <property type="evidence" value="ECO:0007669"/>
    <property type="project" value="TreeGrafter"/>
</dbReference>
<dbReference type="AlphaFoldDB" id="A0A5C6MKV9"/>
<proteinExistence type="inferred from homology"/>
<dbReference type="Pfam" id="PF01153">
    <property type="entry name" value="Glypican"/>
    <property type="match status" value="1"/>
</dbReference>
<dbReference type="GO" id="GO:0005886">
    <property type="term" value="C:plasma membrane"/>
    <property type="evidence" value="ECO:0007669"/>
    <property type="project" value="UniProtKB-SubCell"/>
</dbReference>
<evidence type="ECO:0000256" key="8">
    <source>
        <dbReference type="ARBA" id="ARBA00023136"/>
    </source>
</evidence>
<dbReference type="GO" id="GO:0098552">
    <property type="term" value="C:side of membrane"/>
    <property type="evidence" value="ECO:0007669"/>
    <property type="project" value="UniProtKB-KW"/>
</dbReference>
<evidence type="ECO:0000256" key="13">
    <source>
        <dbReference type="RuleBase" id="RU003518"/>
    </source>
</evidence>
<dbReference type="GO" id="GO:0005576">
    <property type="term" value="C:extracellular region"/>
    <property type="evidence" value="ECO:0007669"/>
    <property type="project" value="TreeGrafter"/>
</dbReference>
<keyword evidence="12 14" id="KW-0449">Lipoprotein</keyword>
<reference evidence="15 16" key="1">
    <citation type="submission" date="2019-04" db="EMBL/GenBank/DDBJ databases">
        <title>Chromosome genome assembly for Takifugu flavidus.</title>
        <authorList>
            <person name="Xiao S."/>
        </authorList>
    </citation>
    <scope>NUCLEOTIDE SEQUENCE [LARGE SCALE GENOMIC DNA]</scope>
    <source>
        <strain evidence="15">HTHZ2018</strain>
        <tissue evidence="15">Muscle</tissue>
    </source>
</reference>
<evidence type="ECO:0000313" key="16">
    <source>
        <dbReference type="Proteomes" id="UP000324091"/>
    </source>
</evidence>
<keyword evidence="4" id="KW-1003">Cell membrane</keyword>
<protein>
    <recommendedName>
        <fullName evidence="3">Glypican-3</fullName>
    </recommendedName>
</protein>
<evidence type="ECO:0000256" key="14">
    <source>
        <dbReference type="RuleBase" id="RU003519"/>
    </source>
</evidence>
<evidence type="ECO:0000256" key="11">
    <source>
        <dbReference type="ARBA" id="ARBA00023207"/>
    </source>
</evidence>
<evidence type="ECO:0000256" key="7">
    <source>
        <dbReference type="ARBA" id="ARBA00022974"/>
    </source>
</evidence>
<comment type="caution">
    <text evidence="15">The sequence shown here is derived from an EMBL/GenBank/DDBJ whole genome shotgun (WGS) entry which is preliminary data.</text>
</comment>
<name>A0A5C6MKV9_9TELE</name>
<evidence type="ECO:0000256" key="5">
    <source>
        <dbReference type="ARBA" id="ARBA00022622"/>
    </source>
</evidence>
<comment type="similarity">
    <text evidence="2 13">Belongs to the glypican family.</text>
</comment>
<keyword evidence="11 14" id="KW-0357">Heparan sulfate</keyword>
<keyword evidence="10" id="KW-0325">Glycoprotein</keyword>
<evidence type="ECO:0000256" key="4">
    <source>
        <dbReference type="ARBA" id="ARBA00022475"/>
    </source>
</evidence>
<dbReference type="PANTHER" id="PTHR10822">
    <property type="entry name" value="GLYPICAN"/>
    <property type="match status" value="1"/>
</dbReference>
<evidence type="ECO:0000256" key="12">
    <source>
        <dbReference type="ARBA" id="ARBA00023288"/>
    </source>
</evidence>
<keyword evidence="6" id="KW-0732">Signal</keyword>
<keyword evidence="7 14" id="KW-0654">Proteoglycan</keyword>
<dbReference type="EMBL" id="RHFK02000022">
    <property type="protein sequence ID" value="TWW55826.1"/>
    <property type="molecule type" value="Genomic_DNA"/>
</dbReference>
<dbReference type="GO" id="GO:0090263">
    <property type="term" value="P:positive regulation of canonical Wnt signaling pathway"/>
    <property type="evidence" value="ECO:0007669"/>
    <property type="project" value="TreeGrafter"/>
</dbReference>
<keyword evidence="16" id="KW-1185">Reference proteome</keyword>
<evidence type="ECO:0000256" key="2">
    <source>
        <dbReference type="ARBA" id="ARBA00010260"/>
    </source>
</evidence>
<dbReference type="PANTHER" id="PTHR10822:SF4">
    <property type="entry name" value="GLYPICAN-3"/>
    <property type="match status" value="1"/>
</dbReference>
<sequence>MHGRTFCGFKQAIGGRRHKRGEVAMQELLHGIQTPQDLLDLLDHTTRCCSLDRRIGLLETFGPPAKHQQERSSAPAASLSAAGALLYPRRWEELRFSSHLASRRSAAMSAPPARGALLLCVFLQLCSLLGGQVPNCQEVRTAFHSVHPGSKLVPESPVSGVPPLCWVSLAPDQDVLEGFKSSAQEACRVFTKPEILSHSCGASGCFLLSWPLFLFGICWVLPFASDTGFFCPGEAASRSPTCVESTLGEGGSPLVSLREPLLGSSTAVQPSAVRIFSVGPDYTRVELSDRQIEKAKEPKSGADLQVCQTKGPTCCSKKMEERYQVAARSNMESGLQVVSAQLKRLIIQNAAIFQGKTVC</sequence>
<keyword evidence="9" id="KW-1015">Disulfide bond</keyword>
<evidence type="ECO:0000256" key="6">
    <source>
        <dbReference type="ARBA" id="ARBA00022729"/>
    </source>
</evidence>
<evidence type="ECO:0000256" key="3">
    <source>
        <dbReference type="ARBA" id="ARBA00014712"/>
    </source>
</evidence>
<dbReference type="GO" id="GO:1905475">
    <property type="term" value="P:regulation of protein localization to membrane"/>
    <property type="evidence" value="ECO:0007669"/>
    <property type="project" value="TreeGrafter"/>
</dbReference>
<comment type="subcellular location">
    <subcellularLocation>
        <location evidence="1">Cell membrane</location>
        <topology evidence="1">Lipid-anchor</topology>
        <topology evidence="1">GPI-anchor</topology>
        <orientation evidence="1">Extracellular side</orientation>
    </subcellularLocation>
</comment>